<protein>
    <recommendedName>
        <fullName evidence="3">Sel1 repeat family protein</fullName>
    </recommendedName>
</protein>
<evidence type="ECO:0008006" key="3">
    <source>
        <dbReference type="Google" id="ProtNLM"/>
    </source>
</evidence>
<accession>A0A3G3IIK3</accession>
<gene>
    <name evidence="1" type="ORF">BKD89_07665</name>
</gene>
<dbReference type="PANTHER" id="PTHR11102">
    <property type="entry name" value="SEL-1-LIKE PROTEIN"/>
    <property type="match status" value="1"/>
</dbReference>
<dbReference type="SMART" id="SM00671">
    <property type="entry name" value="SEL1"/>
    <property type="match status" value="7"/>
</dbReference>
<dbReference type="InterPro" id="IPR006597">
    <property type="entry name" value="Sel1-like"/>
</dbReference>
<sequence length="312" mass="35526">MKAGNNQDFGMSMNDAEIYALGRMYEFGITVEQDHRKAAELYIEAAEMGNEQAKNVFFFDFDQKPRINTKQERVATIMEAAQMGYVDAQYSLGGRYRGGIGMRKSYPAAFYWLSKAAEQGHVEATYYLGAMYLRGRGTEVDIGKAKELTRKAADLGYAPAQHEIGKVLLGEEGRKLEAIEWIRRSSDNGYRIAQFDLGTMHLQGDGVEFDPIRGMELLTSSAKQRYASAAYKLGEIFDKGQYGFEKDPEKAIRWYKKAQRIGYVGAELRLAQIYQNGEGVERDLFQCIKYYKLADQHGWHYANNMLMEIFAN</sequence>
<reference evidence="1 2" key="1">
    <citation type="submission" date="2016-10" db="EMBL/GenBank/DDBJ databases">
        <title>Complete genome of the TMA-utilizing, human hosted archaeon Methanomethylophilus alvus Gen. nov, sp. nov., strain Mx-05, derived from a pure culture.</title>
        <authorList>
            <person name="Brugere J.-F."/>
            <person name="Ben Hania W."/>
            <person name="Chaudhary P.P."/>
            <person name="Gaci N."/>
            <person name="Borrel G."/>
            <person name="Cao Van Tuat L."/>
            <person name="Fardeau M.-L."/>
            <person name="Harris H.M.B."/>
            <person name="O'Toole P.W."/>
            <person name="Ollivier B."/>
        </authorList>
    </citation>
    <scope>NUCLEOTIDE SEQUENCE [LARGE SCALE GENOMIC DNA]</scope>
    <source>
        <strain evidence="1 2">Mx-05</strain>
    </source>
</reference>
<dbReference type="Pfam" id="PF08238">
    <property type="entry name" value="Sel1"/>
    <property type="match status" value="7"/>
</dbReference>
<dbReference type="AlphaFoldDB" id="A0A3G3IIK3"/>
<name>A0A3G3IIK3_9ARCH</name>
<dbReference type="InterPro" id="IPR050767">
    <property type="entry name" value="Sel1_AlgK"/>
</dbReference>
<evidence type="ECO:0000313" key="2">
    <source>
        <dbReference type="Proteomes" id="UP000273278"/>
    </source>
</evidence>
<proteinExistence type="predicted"/>
<dbReference type="Gene3D" id="1.25.40.10">
    <property type="entry name" value="Tetratricopeptide repeat domain"/>
    <property type="match status" value="3"/>
</dbReference>
<dbReference type="Proteomes" id="UP000273278">
    <property type="component" value="Chromosome"/>
</dbReference>
<organism evidence="1 2">
    <name type="scientific">Methanomethylophilus alvi</name>
    <dbReference type="NCBI Taxonomy" id="1291540"/>
    <lineage>
        <taxon>Archaea</taxon>
        <taxon>Methanobacteriati</taxon>
        <taxon>Thermoplasmatota</taxon>
        <taxon>Thermoplasmata</taxon>
        <taxon>Methanomassiliicoccales</taxon>
        <taxon>Methanomethylophilaceae</taxon>
        <taxon>Methanomethylophilus</taxon>
    </lineage>
</organism>
<dbReference type="EMBL" id="CP017686">
    <property type="protein sequence ID" value="AYQ55665.1"/>
    <property type="molecule type" value="Genomic_DNA"/>
</dbReference>
<dbReference type="PANTHER" id="PTHR11102:SF160">
    <property type="entry name" value="ERAD-ASSOCIATED E3 UBIQUITIN-PROTEIN LIGASE COMPONENT HRD3"/>
    <property type="match status" value="1"/>
</dbReference>
<dbReference type="SUPFAM" id="SSF81901">
    <property type="entry name" value="HCP-like"/>
    <property type="match status" value="3"/>
</dbReference>
<dbReference type="RefSeq" id="WP_015505445.1">
    <property type="nucleotide sequence ID" value="NZ_CAYARP010000057.1"/>
</dbReference>
<evidence type="ECO:0000313" key="1">
    <source>
        <dbReference type="EMBL" id="AYQ55665.1"/>
    </source>
</evidence>
<dbReference type="InterPro" id="IPR011990">
    <property type="entry name" value="TPR-like_helical_dom_sf"/>
</dbReference>
<dbReference type="GeneID" id="41322331"/>